<evidence type="ECO:0000259" key="8">
    <source>
        <dbReference type="PROSITE" id="PS50110"/>
    </source>
</evidence>
<evidence type="ECO:0000256" key="4">
    <source>
        <dbReference type="ARBA" id="ARBA00023125"/>
    </source>
</evidence>
<comment type="caution">
    <text evidence="10">The sequence shown here is derived from an EMBL/GenBank/DDBJ whole genome shotgun (WGS) entry which is preliminary data.</text>
</comment>
<sequence>MYHPTSTDWAAATPSGASAPALNVLVVTSNGDLRERITTCLCAHDCGAVGLSDMPATSRLQAEGWNLLVLDVQLDGPERLRRIRMETDISVIMIARAGSDDVDCVTGLELGADDFLKEPLDPRELVARARAILRRQGSRRQSSRRQGATHPLPLEYPRAGWRFMGWELRHRIHTLKDPSGQIVKLSRNEFALLNAFLESPRRALSRVQLLRASRPHDDISDRSIDGQILRLRRKLQSPLSPPQMIKTHRGIGYVLDADVDPLF</sequence>
<dbReference type="GO" id="GO:0000156">
    <property type="term" value="F:phosphorelay response regulator activity"/>
    <property type="evidence" value="ECO:0007669"/>
    <property type="project" value="TreeGrafter"/>
</dbReference>
<dbReference type="GO" id="GO:0000976">
    <property type="term" value="F:transcription cis-regulatory region binding"/>
    <property type="evidence" value="ECO:0007669"/>
    <property type="project" value="TreeGrafter"/>
</dbReference>
<dbReference type="SMART" id="SM00862">
    <property type="entry name" value="Trans_reg_C"/>
    <property type="match status" value="1"/>
</dbReference>
<dbReference type="Pfam" id="PF00072">
    <property type="entry name" value="Response_reg"/>
    <property type="match status" value="1"/>
</dbReference>
<evidence type="ECO:0000259" key="9">
    <source>
        <dbReference type="PROSITE" id="PS51755"/>
    </source>
</evidence>
<dbReference type="GO" id="GO:0006355">
    <property type="term" value="P:regulation of DNA-templated transcription"/>
    <property type="evidence" value="ECO:0007669"/>
    <property type="project" value="InterPro"/>
</dbReference>
<reference evidence="10" key="1">
    <citation type="journal article" date="2014" name="Int. J. Syst. Evol. Microbiol.">
        <title>Complete genome sequence of Corynebacterium casei LMG S-19264T (=DSM 44701T), isolated from a smear-ripened cheese.</title>
        <authorList>
            <consortium name="US DOE Joint Genome Institute (JGI-PGF)"/>
            <person name="Walter F."/>
            <person name="Albersmeier A."/>
            <person name="Kalinowski J."/>
            <person name="Ruckert C."/>
        </authorList>
    </citation>
    <scope>NUCLEOTIDE SEQUENCE</scope>
    <source>
        <strain evidence="10">VKM B-2484</strain>
    </source>
</reference>
<proteinExistence type="predicted"/>
<dbReference type="Pfam" id="PF00486">
    <property type="entry name" value="Trans_reg_C"/>
    <property type="match status" value="1"/>
</dbReference>
<keyword evidence="5" id="KW-0804">Transcription</keyword>
<evidence type="ECO:0000256" key="2">
    <source>
        <dbReference type="ARBA" id="ARBA00023012"/>
    </source>
</evidence>
<dbReference type="CDD" id="cd00383">
    <property type="entry name" value="trans_reg_C"/>
    <property type="match status" value="1"/>
</dbReference>
<evidence type="ECO:0000256" key="7">
    <source>
        <dbReference type="PROSITE-ProRule" id="PRU01091"/>
    </source>
</evidence>
<dbReference type="SUPFAM" id="SSF52172">
    <property type="entry name" value="CheY-like"/>
    <property type="match status" value="1"/>
</dbReference>
<dbReference type="Gene3D" id="1.10.10.10">
    <property type="entry name" value="Winged helix-like DNA-binding domain superfamily/Winged helix DNA-binding domain"/>
    <property type="match status" value="1"/>
</dbReference>
<dbReference type="EMBL" id="BSFJ01000005">
    <property type="protein sequence ID" value="GLK71812.1"/>
    <property type="molecule type" value="Genomic_DNA"/>
</dbReference>
<feature type="domain" description="Response regulatory" evidence="8">
    <location>
        <begin position="23"/>
        <end position="133"/>
    </location>
</feature>
<dbReference type="InterPro" id="IPR001789">
    <property type="entry name" value="Sig_transdc_resp-reg_receiver"/>
</dbReference>
<gene>
    <name evidence="10" type="ORF">GCM10017643_19270</name>
</gene>
<dbReference type="GO" id="GO:0005829">
    <property type="term" value="C:cytosol"/>
    <property type="evidence" value="ECO:0007669"/>
    <property type="project" value="TreeGrafter"/>
</dbReference>
<dbReference type="PROSITE" id="PS51755">
    <property type="entry name" value="OMPR_PHOB"/>
    <property type="match status" value="1"/>
</dbReference>
<evidence type="ECO:0000256" key="1">
    <source>
        <dbReference type="ARBA" id="ARBA00022553"/>
    </source>
</evidence>
<dbReference type="InterPro" id="IPR039420">
    <property type="entry name" value="WalR-like"/>
</dbReference>
<keyword evidence="11" id="KW-1185">Reference proteome</keyword>
<evidence type="ECO:0000256" key="3">
    <source>
        <dbReference type="ARBA" id="ARBA00023015"/>
    </source>
</evidence>
<dbReference type="GO" id="GO:0032993">
    <property type="term" value="C:protein-DNA complex"/>
    <property type="evidence" value="ECO:0007669"/>
    <property type="project" value="TreeGrafter"/>
</dbReference>
<keyword evidence="4 7" id="KW-0238">DNA-binding</keyword>
<accession>A0A9W6J7J5</accession>
<organism evidence="10 11">
    <name type="scientific">Ancylobacter dichloromethanicus</name>
    <dbReference type="NCBI Taxonomy" id="518825"/>
    <lineage>
        <taxon>Bacteria</taxon>
        <taxon>Pseudomonadati</taxon>
        <taxon>Pseudomonadota</taxon>
        <taxon>Alphaproteobacteria</taxon>
        <taxon>Hyphomicrobiales</taxon>
        <taxon>Xanthobacteraceae</taxon>
        <taxon>Ancylobacter</taxon>
    </lineage>
</organism>
<dbReference type="PANTHER" id="PTHR48111">
    <property type="entry name" value="REGULATOR OF RPOS"/>
    <property type="match status" value="1"/>
</dbReference>
<evidence type="ECO:0000313" key="11">
    <source>
        <dbReference type="Proteomes" id="UP001143370"/>
    </source>
</evidence>
<dbReference type="PANTHER" id="PTHR48111:SF4">
    <property type="entry name" value="DNA-BINDING DUAL TRANSCRIPTIONAL REGULATOR OMPR"/>
    <property type="match status" value="1"/>
</dbReference>
<dbReference type="PROSITE" id="PS50110">
    <property type="entry name" value="RESPONSE_REGULATORY"/>
    <property type="match status" value="1"/>
</dbReference>
<dbReference type="SUPFAM" id="SSF46894">
    <property type="entry name" value="C-terminal effector domain of the bipartite response regulators"/>
    <property type="match status" value="1"/>
</dbReference>
<dbReference type="SMART" id="SM00448">
    <property type="entry name" value="REC"/>
    <property type="match status" value="1"/>
</dbReference>
<feature type="modified residue" description="4-aspartylphosphate" evidence="6">
    <location>
        <position position="71"/>
    </location>
</feature>
<keyword evidence="2" id="KW-0902">Two-component regulatory system</keyword>
<keyword evidence="3" id="KW-0805">Transcription regulation</keyword>
<name>A0A9W6J7J5_9HYPH</name>
<evidence type="ECO:0000256" key="5">
    <source>
        <dbReference type="ARBA" id="ARBA00023163"/>
    </source>
</evidence>
<keyword evidence="1 6" id="KW-0597">Phosphoprotein</keyword>
<reference evidence="10" key="2">
    <citation type="submission" date="2023-01" db="EMBL/GenBank/DDBJ databases">
        <authorList>
            <person name="Sun Q."/>
            <person name="Evtushenko L."/>
        </authorList>
    </citation>
    <scope>NUCLEOTIDE SEQUENCE</scope>
    <source>
        <strain evidence="10">VKM B-2484</strain>
    </source>
</reference>
<dbReference type="InterPro" id="IPR001867">
    <property type="entry name" value="OmpR/PhoB-type_DNA-bd"/>
</dbReference>
<feature type="DNA-binding region" description="OmpR/PhoB-type" evidence="7">
    <location>
        <begin position="158"/>
        <end position="257"/>
    </location>
</feature>
<dbReference type="AlphaFoldDB" id="A0A9W6J7J5"/>
<dbReference type="Proteomes" id="UP001143370">
    <property type="component" value="Unassembled WGS sequence"/>
</dbReference>
<dbReference type="InterPro" id="IPR011006">
    <property type="entry name" value="CheY-like_superfamily"/>
</dbReference>
<dbReference type="Gene3D" id="3.40.50.2300">
    <property type="match status" value="1"/>
</dbReference>
<dbReference type="InterPro" id="IPR016032">
    <property type="entry name" value="Sig_transdc_resp-reg_C-effctor"/>
</dbReference>
<dbReference type="InterPro" id="IPR036388">
    <property type="entry name" value="WH-like_DNA-bd_sf"/>
</dbReference>
<dbReference type="RefSeq" id="WP_213373141.1">
    <property type="nucleotide sequence ID" value="NZ_BSFJ01000005.1"/>
</dbReference>
<protein>
    <submittedName>
        <fullName evidence="10">DNA-binding response regulator</fullName>
    </submittedName>
</protein>
<evidence type="ECO:0000313" key="10">
    <source>
        <dbReference type="EMBL" id="GLK71812.1"/>
    </source>
</evidence>
<feature type="domain" description="OmpR/PhoB-type" evidence="9">
    <location>
        <begin position="158"/>
        <end position="257"/>
    </location>
</feature>
<evidence type="ECO:0000256" key="6">
    <source>
        <dbReference type="PROSITE-ProRule" id="PRU00169"/>
    </source>
</evidence>